<dbReference type="STRING" id="397945.Aave_3388"/>
<evidence type="ECO:0000259" key="6">
    <source>
        <dbReference type="PROSITE" id="PS51007"/>
    </source>
</evidence>
<evidence type="ECO:0000256" key="1">
    <source>
        <dbReference type="ARBA" id="ARBA00022617"/>
    </source>
</evidence>
<dbReference type="SUPFAM" id="SSF46626">
    <property type="entry name" value="Cytochrome c"/>
    <property type="match status" value="2"/>
</dbReference>
<evidence type="ECO:0000256" key="5">
    <source>
        <dbReference type="SAM" id="MobiDB-lite"/>
    </source>
</evidence>
<sequence length="283" mass="29527">MPPLPPGPPWPAFLSFLLHRCTARLRAGRVGRAGCRAAAVALAALSGGAGPAAAQAPASAPVPATQAQAPAAGMADRVIACTACHGREGRATQQGYFPRIAGKPAGYLYHQLLNFRDGRRSYPQMSYLLEHMTDDYLREIARHFSALDLPYAAPPPPQAPPATLERGRRLVREGDARRGIPACVQCHGGAMTGVQPAIPALVGLPRDYLNSQIGAWQTGQRRSQAPDCMARVARQLTAEDVSAISAWLAAQPVAGSGKPADAPAGPLPMPCGGVDVSARGSTP</sequence>
<name>A1TSK8_PARC0</name>
<dbReference type="HOGENOM" id="CLU_076280_0_0_4"/>
<evidence type="ECO:0000313" key="8">
    <source>
        <dbReference type="Proteomes" id="UP000002596"/>
    </source>
</evidence>
<dbReference type="Gene3D" id="1.10.760.10">
    <property type="entry name" value="Cytochrome c-like domain"/>
    <property type="match status" value="2"/>
</dbReference>
<reference evidence="7" key="1">
    <citation type="submission" date="2006-12" db="EMBL/GenBank/DDBJ databases">
        <title>Complete sequence of Acidovorax avenae subsp. citrulli AAC00-1.</title>
        <authorList>
            <consortium name="US DOE Joint Genome Institute"/>
            <person name="Copeland A."/>
            <person name="Lucas S."/>
            <person name="Lapidus A."/>
            <person name="Barry K."/>
            <person name="Detter J.C."/>
            <person name="Glavina del Rio T."/>
            <person name="Dalin E."/>
            <person name="Tice H."/>
            <person name="Pitluck S."/>
            <person name="Kiss H."/>
            <person name="Brettin T."/>
            <person name="Bruce D."/>
            <person name="Han C."/>
            <person name="Tapia R."/>
            <person name="Gilna P."/>
            <person name="Schmutz J."/>
            <person name="Larimer F."/>
            <person name="Land M."/>
            <person name="Hauser L."/>
            <person name="Kyrpides N."/>
            <person name="Kim E."/>
            <person name="Stahl D."/>
            <person name="Richardson P."/>
        </authorList>
    </citation>
    <scope>NUCLEOTIDE SEQUENCE</scope>
    <source>
        <strain evidence="7">AAC00-1</strain>
    </source>
</reference>
<keyword evidence="1 4" id="KW-0349">Heme</keyword>
<dbReference type="PANTHER" id="PTHR33751">
    <property type="entry name" value="CBB3-TYPE CYTOCHROME C OXIDASE SUBUNIT FIXP"/>
    <property type="match status" value="1"/>
</dbReference>
<dbReference type="AlphaFoldDB" id="A1TSK8"/>
<accession>A1TSK8</accession>
<dbReference type="GO" id="GO:0020037">
    <property type="term" value="F:heme binding"/>
    <property type="evidence" value="ECO:0007669"/>
    <property type="project" value="InterPro"/>
</dbReference>
<dbReference type="GO" id="GO:0009055">
    <property type="term" value="F:electron transfer activity"/>
    <property type="evidence" value="ECO:0007669"/>
    <property type="project" value="InterPro"/>
</dbReference>
<dbReference type="InterPro" id="IPR009056">
    <property type="entry name" value="Cyt_c-like_dom"/>
</dbReference>
<dbReference type="EMBL" id="CP000512">
    <property type="protein sequence ID" value="ABM33946.1"/>
    <property type="molecule type" value="Genomic_DNA"/>
</dbReference>
<protein>
    <submittedName>
        <fullName evidence="7">Cytochrome c553-like protein</fullName>
    </submittedName>
</protein>
<dbReference type="KEGG" id="aav:Aave_3388"/>
<proteinExistence type="predicted"/>
<gene>
    <name evidence="7" type="ordered locus">Aave_3388</name>
</gene>
<dbReference type="InterPro" id="IPR050597">
    <property type="entry name" value="Cytochrome_c_Oxidase_Subunit"/>
</dbReference>
<dbReference type="PROSITE" id="PS51007">
    <property type="entry name" value="CYTC"/>
    <property type="match status" value="1"/>
</dbReference>
<organism evidence="7 8">
    <name type="scientific">Paracidovorax citrulli (strain AAC00-1)</name>
    <name type="common">Acidovorax citrulli</name>
    <dbReference type="NCBI Taxonomy" id="397945"/>
    <lineage>
        <taxon>Bacteria</taxon>
        <taxon>Pseudomonadati</taxon>
        <taxon>Pseudomonadota</taxon>
        <taxon>Betaproteobacteria</taxon>
        <taxon>Burkholderiales</taxon>
        <taxon>Comamonadaceae</taxon>
        <taxon>Paracidovorax</taxon>
    </lineage>
</organism>
<dbReference type="InterPro" id="IPR036909">
    <property type="entry name" value="Cyt_c-like_dom_sf"/>
</dbReference>
<dbReference type="PANTHER" id="PTHR33751:SF11">
    <property type="entry name" value="BLL4483 PROTEIN"/>
    <property type="match status" value="1"/>
</dbReference>
<evidence type="ECO:0000256" key="2">
    <source>
        <dbReference type="ARBA" id="ARBA00022723"/>
    </source>
</evidence>
<dbReference type="eggNOG" id="COG2863">
    <property type="taxonomic scope" value="Bacteria"/>
</dbReference>
<evidence type="ECO:0000313" key="7">
    <source>
        <dbReference type="EMBL" id="ABM33946.1"/>
    </source>
</evidence>
<dbReference type="GO" id="GO:0046872">
    <property type="term" value="F:metal ion binding"/>
    <property type="evidence" value="ECO:0007669"/>
    <property type="project" value="UniProtKB-KW"/>
</dbReference>
<feature type="region of interest" description="Disordered" evidence="5">
    <location>
        <begin position="255"/>
        <end position="283"/>
    </location>
</feature>
<dbReference type="Proteomes" id="UP000002596">
    <property type="component" value="Chromosome"/>
</dbReference>
<feature type="domain" description="Cytochrome c" evidence="6">
    <location>
        <begin position="162"/>
        <end position="252"/>
    </location>
</feature>
<evidence type="ECO:0000256" key="4">
    <source>
        <dbReference type="PROSITE-ProRule" id="PRU00433"/>
    </source>
</evidence>
<evidence type="ECO:0000256" key="3">
    <source>
        <dbReference type="ARBA" id="ARBA00023004"/>
    </source>
</evidence>
<keyword evidence="3 4" id="KW-0408">Iron</keyword>
<keyword evidence="2 4" id="KW-0479">Metal-binding</keyword>